<dbReference type="EMBL" id="JANPWB010000011">
    <property type="protein sequence ID" value="KAJ1123526.1"/>
    <property type="molecule type" value="Genomic_DNA"/>
</dbReference>
<organism evidence="2 3">
    <name type="scientific">Pleurodeles waltl</name>
    <name type="common">Iberian ribbed newt</name>
    <dbReference type="NCBI Taxonomy" id="8319"/>
    <lineage>
        <taxon>Eukaryota</taxon>
        <taxon>Metazoa</taxon>
        <taxon>Chordata</taxon>
        <taxon>Craniata</taxon>
        <taxon>Vertebrata</taxon>
        <taxon>Euteleostomi</taxon>
        <taxon>Amphibia</taxon>
        <taxon>Batrachia</taxon>
        <taxon>Caudata</taxon>
        <taxon>Salamandroidea</taxon>
        <taxon>Salamandridae</taxon>
        <taxon>Pleurodelinae</taxon>
        <taxon>Pleurodeles</taxon>
    </lineage>
</organism>
<feature type="compositionally biased region" description="Basic and acidic residues" evidence="1">
    <location>
        <begin position="11"/>
        <end position="23"/>
    </location>
</feature>
<name>A0AAV7P5U9_PLEWA</name>
<comment type="caution">
    <text evidence="2">The sequence shown here is derived from an EMBL/GenBank/DDBJ whole genome shotgun (WGS) entry which is preliminary data.</text>
</comment>
<evidence type="ECO:0000313" key="3">
    <source>
        <dbReference type="Proteomes" id="UP001066276"/>
    </source>
</evidence>
<feature type="region of interest" description="Disordered" evidence="1">
    <location>
        <begin position="1"/>
        <end position="63"/>
    </location>
</feature>
<keyword evidence="3" id="KW-1185">Reference proteome</keyword>
<dbReference type="Proteomes" id="UP001066276">
    <property type="component" value="Chromosome 7"/>
</dbReference>
<sequence length="75" mass="8583">MLPPRLTQPTLHERPETRGRPHLAETPSAQYRPVARCSLPRARTRRHPRPGTGAERPRPAVDPCTQFATWNRVPQ</sequence>
<gene>
    <name evidence="2" type="ORF">NDU88_001995</name>
</gene>
<evidence type="ECO:0000313" key="2">
    <source>
        <dbReference type="EMBL" id="KAJ1123526.1"/>
    </source>
</evidence>
<evidence type="ECO:0000256" key="1">
    <source>
        <dbReference type="SAM" id="MobiDB-lite"/>
    </source>
</evidence>
<accession>A0AAV7P5U9</accession>
<protein>
    <submittedName>
        <fullName evidence="2">Uncharacterized protein</fullName>
    </submittedName>
</protein>
<proteinExistence type="predicted"/>
<reference evidence="2" key="1">
    <citation type="journal article" date="2022" name="bioRxiv">
        <title>Sequencing and chromosome-scale assembly of the giantPleurodeles waltlgenome.</title>
        <authorList>
            <person name="Brown T."/>
            <person name="Elewa A."/>
            <person name="Iarovenko S."/>
            <person name="Subramanian E."/>
            <person name="Araus A.J."/>
            <person name="Petzold A."/>
            <person name="Susuki M."/>
            <person name="Suzuki K.-i.T."/>
            <person name="Hayashi T."/>
            <person name="Toyoda A."/>
            <person name="Oliveira C."/>
            <person name="Osipova E."/>
            <person name="Leigh N.D."/>
            <person name="Simon A."/>
            <person name="Yun M.H."/>
        </authorList>
    </citation>
    <scope>NUCLEOTIDE SEQUENCE</scope>
    <source>
        <strain evidence="2">20211129_DDA</strain>
        <tissue evidence="2">Liver</tissue>
    </source>
</reference>
<dbReference type="AlphaFoldDB" id="A0AAV7P5U9"/>